<dbReference type="GO" id="GO:0034045">
    <property type="term" value="C:phagophore assembly site membrane"/>
    <property type="evidence" value="ECO:0007669"/>
    <property type="project" value="UniProtKB-SubCell"/>
</dbReference>
<dbReference type="GO" id="GO:0034727">
    <property type="term" value="P:piecemeal microautophagy of the nucleus"/>
    <property type="evidence" value="ECO:0007669"/>
    <property type="project" value="TreeGrafter"/>
</dbReference>
<dbReference type="Pfam" id="PF13329">
    <property type="entry name" value="ATG2_CAD"/>
    <property type="match status" value="1"/>
</dbReference>
<evidence type="ECO:0000256" key="10">
    <source>
        <dbReference type="ARBA" id="ARBA00024479"/>
    </source>
</evidence>
<feature type="compositionally biased region" description="Basic and acidic residues" evidence="13">
    <location>
        <begin position="780"/>
        <end position="793"/>
    </location>
</feature>
<name>A0A5C3MAT1_9AGAR</name>
<dbReference type="InterPro" id="IPR026849">
    <property type="entry name" value="ATG2"/>
</dbReference>
<gene>
    <name evidence="14" type="ORF">BDQ12DRAFT_703030</name>
</gene>
<comment type="similarity">
    <text evidence="3">Belongs to the ATG2 family.</text>
</comment>
<sequence length="2049" mass="223422">MSSWYTSWLPGLPSINFSISSAIQGRFISFILKKTLGHLLKPGQLDAHQIDSQIGSGTVQVNDLELNDEAINPLLVGLPITLYTGSISSVTARIPWPNPLTSTLGFSVKSLRLTFHLTSTHISVSDASINLADSVASVAESFVQEGLSPGETETLWQSFHSNLASSQILEENNVPGGLDPFLTLSEEDSHAHDVDPAGVSVFATLIERLLARFEFDAEDIRVTLVDPENMSITASFSNITYKTGSGNTERSSAGEEKPIKGQIRTLSVSGFSISSRPLQSARLTSLAADALSSNTPIAHDSPRSASPGSSSSSMDEEIQFSMSQSLAFLPPRAPSPANSVASSMYQSAISTSPEEEIPTRSIHMRDLPATDTIDLHEGSVDAEDDSSSEQWLLSFGSSPIIIQLLTPSPSLEGVEDAQAATRNKADQKDALDFSVSIGVVACALRAWQVCGLIKLANRFSTNISKPSPAPKKPGPPAFDMNYNVNISMRGFVLLLLPSPRISFDGTRSIETFFNHPLVPPRLSHGYVRVYLEGFSACITSSGTNIQAKPKARRINFNDTAAVLAASLSLKDLNVFLFESPSSEGERDMTASPFLFVDPHLPAQYDRSHIHPDDLTSAGYSKLPSFEILDWTDKRHGVNGTRLSLWRTKARYQGNKLDYSSRSPPNLQGIAPSSSSPRMRKEVNNSAIPLLSSTNPAVSVTLKRPLVSAKAKSGSERAEIEATVAPIHICVDLMQILANVELDLFLNEATAFEYDKGNTGDSTDSASTTDAEDTPPATPRARNDHERENERQRLERLVLEDLDLDYDYRGERKATKASKSRPGANHGSSQLNEAGSMAKVSLSFSIIRIQARCPPPLTRSPRSGALIVDLHNIRLANQHFVEKPTTRFATAEPFVSHASAVMPSAHDGDLLVEMKCRRITVASSLVGADTATVFLSAGSLSFATASEEFHEQITTPPQPLEPRLSVTKSKPASSVEPAVMAFTIDIPSVHVEAFKHTFDGVQYWADDVTQLLERAARRQSGEDDTENGGSRDTSLIGSRFFAKSRAGSGSGFTTSPGNSTNETVVKFLLSEAVARIMLPRSAEGTEDVRPFDILASDLDALIELRSEGLEKTVITLGVMDLQVKNTPASGSVQTYLSLTSPPRLASLPRPLVKLRFTSVVIPETLAKETRVKLTLCGFTCNILPDIQPITDLQSFVKSPPGVFESVVPSERTCISLKIRDGSVRAFAPKHPGALVCYIDDLDFDTNIVGDSSDTTFYLLIPGLSILAIDDVACVNSSGGGIANEGVAFWKIAGYALLTEVADLSLKFYSRANLPGTQVTIDRTKLEAHLCADSLSAVTAFISDLSSAFGPPPDEHAKAPTTTNHDFRASITSCQSHVYQVPEVGPPPDMINDDLPNNLDYLDDSFGSAAGLRELRDDDLEEFDVEDEKIEYPRSSETDPTGITSRIGGETIKILQPSIKIVEDYFDTLPPDVTGGSAECAYFIYSKMVADIVRFRRQAMPSFRLRVSNADVTLHLYDGYDWAKTRKTIEEEVREMRRRLAKIRQLVASGQVQDPSVEDTSAVLFNSVYIGLEQDVDTLEPGALIAAIDEELKEDFDTASQSSWQSLRPTTTGKSRTRPVRMHGRRLTRSKGPSIDFCLLGTTAAVDQYGPEESLVSRTFVTVTDLEILDHIKSSTWKKFLTALRSDSRGNIRESESDMVKIELRNVRPVPGHPSEEARLKAKILPLRLYVDQDAVDFLKKFFSFQDLQGAPSGDDGSSKEEAYIQHAEIFPIDLKLDYKPRRVDYKALREGRTIELMNFFHFDGAEMTLRHITLSGITGWARLFEMLNDLWTPDVKATQLAEVISGVAPIRSVVNVGSGVADLVLLPIAQYKKDGRIVRGIQKGATAFVKSTAMEAIKVGARLATGTQVILEQAEGVLGGQFNQPMTAEPVSIGPEDDFGPADLDEDDSTDLFSKYAQQPSDLQEGMQSAYHSLRKNLNSAAQTILAVPMEVYERSGNEGPVRSVIRAVPIAVLKPMIGASEAFSKALLGLHNTLDPNVRHENEAKYKHR</sequence>
<evidence type="ECO:0000313" key="15">
    <source>
        <dbReference type="Proteomes" id="UP000308652"/>
    </source>
</evidence>
<evidence type="ECO:0000256" key="8">
    <source>
        <dbReference type="ARBA" id="ARBA00023055"/>
    </source>
</evidence>
<protein>
    <recommendedName>
        <fullName evidence="4">Autophagy-related protein 2</fullName>
    </recommendedName>
</protein>
<feature type="region of interest" description="Disordered" evidence="13">
    <location>
        <begin position="812"/>
        <end position="831"/>
    </location>
</feature>
<organism evidence="14 15">
    <name type="scientific">Crucibulum laeve</name>
    <dbReference type="NCBI Taxonomy" id="68775"/>
    <lineage>
        <taxon>Eukaryota</taxon>
        <taxon>Fungi</taxon>
        <taxon>Dikarya</taxon>
        <taxon>Basidiomycota</taxon>
        <taxon>Agaricomycotina</taxon>
        <taxon>Agaricomycetes</taxon>
        <taxon>Agaricomycetidae</taxon>
        <taxon>Agaricales</taxon>
        <taxon>Agaricineae</taxon>
        <taxon>Nidulariaceae</taxon>
        <taxon>Crucibulum</taxon>
    </lineage>
</organism>
<comment type="catalytic activity">
    <reaction evidence="12">
        <text>a 1,2-diacyl-sn-glycero-3-phosphocholine(in) = a 1,2-diacyl-sn-glycero-3-phosphocholine(out)</text>
        <dbReference type="Rhea" id="RHEA:38571"/>
        <dbReference type="ChEBI" id="CHEBI:57643"/>
    </reaction>
</comment>
<comment type="catalytic activity">
    <reaction evidence="10">
        <text>a 1,2-diacyl-sn-glycero-3-phospho-L-serine(in) = a 1,2-diacyl-sn-glycero-3-phospho-L-serine(out)</text>
        <dbReference type="Rhea" id="RHEA:38663"/>
        <dbReference type="ChEBI" id="CHEBI:57262"/>
    </reaction>
</comment>
<evidence type="ECO:0000256" key="11">
    <source>
        <dbReference type="ARBA" id="ARBA00024615"/>
    </source>
</evidence>
<dbReference type="GO" id="GO:0061723">
    <property type="term" value="P:glycophagy"/>
    <property type="evidence" value="ECO:0007669"/>
    <property type="project" value="TreeGrafter"/>
</dbReference>
<comment type="subcellular location">
    <subcellularLocation>
        <location evidence="1">Endoplasmic reticulum membrane</location>
        <topology evidence="1">Peripheral membrane protein</topology>
    </subcellularLocation>
    <subcellularLocation>
        <location evidence="2">Preautophagosomal structure membrane</location>
        <topology evidence="2">Peripheral membrane protein</topology>
    </subcellularLocation>
</comment>
<evidence type="ECO:0000256" key="13">
    <source>
        <dbReference type="SAM" id="MobiDB-lite"/>
    </source>
</evidence>
<evidence type="ECO:0000256" key="12">
    <source>
        <dbReference type="ARBA" id="ARBA00024631"/>
    </source>
</evidence>
<dbReference type="GO" id="GO:0061709">
    <property type="term" value="P:reticulophagy"/>
    <property type="evidence" value="ECO:0007669"/>
    <property type="project" value="TreeGrafter"/>
</dbReference>
<dbReference type="GO" id="GO:0032266">
    <property type="term" value="F:phosphatidylinositol-3-phosphate binding"/>
    <property type="evidence" value="ECO:0007669"/>
    <property type="project" value="TreeGrafter"/>
</dbReference>
<evidence type="ECO:0000256" key="4">
    <source>
        <dbReference type="ARBA" id="ARBA00018070"/>
    </source>
</evidence>
<keyword evidence="6" id="KW-0256">Endoplasmic reticulum</keyword>
<dbReference type="STRING" id="68775.A0A5C3MAT1"/>
<feature type="region of interest" description="Disordered" evidence="13">
    <location>
        <begin position="656"/>
        <end position="679"/>
    </location>
</feature>
<keyword evidence="15" id="KW-1185">Reference proteome</keyword>
<keyword evidence="9" id="KW-0472">Membrane</keyword>
<feature type="compositionally biased region" description="Polar residues" evidence="13">
    <location>
        <begin position="657"/>
        <end position="676"/>
    </location>
</feature>
<keyword evidence="7" id="KW-0072">Autophagy</keyword>
<evidence type="ECO:0000256" key="6">
    <source>
        <dbReference type="ARBA" id="ARBA00022824"/>
    </source>
</evidence>
<feature type="compositionally biased region" description="Polar residues" evidence="13">
    <location>
        <begin position="241"/>
        <end position="251"/>
    </location>
</feature>
<dbReference type="Proteomes" id="UP000308652">
    <property type="component" value="Unassembled WGS sequence"/>
</dbReference>
<dbReference type="GO" id="GO:0000422">
    <property type="term" value="P:autophagy of mitochondrion"/>
    <property type="evidence" value="ECO:0007669"/>
    <property type="project" value="TreeGrafter"/>
</dbReference>
<keyword evidence="8" id="KW-0445">Lipid transport</keyword>
<evidence type="ECO:0000256" key="1">
    <source>
        <dbReference type="ARBA" id="ARBA00004406"/>
    </source>
</evidence>
<dbReference type="GO" id="GO:0043495">
    <property type="term" value="F:protein-membrane adaptor activity"/>
    <property type="evidence" value="ECO:0007669"/>
    <property type="project" value="TreeGrafter"/>
</dbReference>
<dbReference type="GO" id="GO:0005789">
    <property type="term" value="C:endoplasmic reticulum membrane"/>
    <property type="evidence" value="ECO:0007669"/>
    <property type="project" value="UniProtKB-SubCell"/>
</dbReference>
<feature type="compositionally biased region" description="Polar residues" evidence="13">
    <location>
        <begin position="1597"/>
        <end position="1612"/>
    </location>
</feature>
<accession>A0A5C3MAT1</accession>
<evidence type="ECO:0000256" key="2">
    <source>
        <dbReference type="ARBA" id="ARBA00004623"/>
    </source>
</evidence>
<evidence type="ECO:0000256" key="7">
    <source>
        <dbReference type="ARBA" id="ARBA00023006"/>
    </source>
</evidence>
<feature type="region of interest" description="Disordered" evidence="13">
    <location>
        <begin position="1597"/>
        <end position="1620"/>
    </location>
</feature>
<proteinExistence type="inferred from homology"/>
<feature type="region of interest" description="Disordered" evidence="13">
    <location>
        <begin position="753"/>
        <end position="793"/>
    </location>
</feature>
<evidence type="ECO:0000256" key="5">
    <source>
        <dbReference type="ARBA" id="ARBA00022448"/>
    </source>
</evidence>
<feature type="compositionally biased region" description="Low complexity" evidence="13">
    <location>
        <begin position="303"/>
        <end position="313"/>
    </location>
</feature>
<dbReference type="GO" id="GO:0061908">
    <property type="term" value="C:phagophore"/>
    <property type="evidence" value="ECO:0007669"/>
    <property type="project" value="TreeGrafter"/>
</dbReference>
<feature type="compositionally biased region" description="Polar residues" evidence="13">
    <location>
        <begin position="336"/>
        <end position="352"/>
    </location>
</feature>
<keyword evidence="5" id="KW-0813">Transport</keyword>
<feature type="region of interest" description="Disordered" evidence="13">
    <location>
        <begin position="241"/>
        <end position="261"/>
    </location>
</feature>
<reference evidence="14 15" key="1">
    <citation type="journal article" date="2019" name="Nat. Ecol. Evol.">
        <title>Megaphylogeny resolves global patterns of mushroom evolution.</title>
        <authorList>
            <person name="Varga T."/>
            <person name="Krizsan K."/>
            <person name="Foldi C."/>
            <person name="Dima B."/>
            <person name="Sanchez-Garcia M."/>
            <person name="Sanchez-Ramirez S."/>
            <person name="Szollosi G.J."/>
            <person name="Szarkandi J.G."/>
            <person name="Papp V."/>
            <person name="Albert L."/>
            <person name="Andreopoulos W."/>
            <person name="Angelini C."/>
            <person name="Antonin V."/>
            <person name="Barry K.W."/>
            <person name="Bougher N.L."/>
            <person name="Buchanan P."/>
            <person name="Buyck B."/>
            <person name="Bense V."/>
            <person name="Catcheside P."/>
            <person name="Chovatia M."/>
            <person name="Cooper J."/>
            <person name="Damon W."/>
            <person name="Desjardin D."/>
            <person name="Finy P."/>
            <person name="Geml J."/>
            <person name="Haridas S."/>
            <person name="Hughes K."/>
            <person name="Justo A."/>
            <person name="Karasinski D."/>
            <person name="Kautmanova I."/>
            <person name="Kiss B."/>
            <person name="Kocsube S."/>
            <person name="Kotiranta H."/>
            <person name="LaButti K.M."/>
            <person name="Lechner B.E."/>
            <person name="Liimatainen K."/>
            <person name="Lipzen A."/>
            <person name="Lukacs Z."/>
            <person name="Mihaltcheva S."/>
            <person name="Morgado L.N."/>
            <person name="Niskanen T."/>
            <person name="Noordeloos M.E."/>
            <person name="Ohm R.A."/>
            <person name="Ortiz-Santana B."/>
            <person name="Ovrebo C."/>
            <person name="Racz N."/>
            <person name="Riley R."/>
            <person name="Savchenko A."/>
            <person name="Shiryaev A."/>
            <person name="Soop K."/>
            <person name="Spirin V."/>
            <person name="Szebenyi C."/>
            <person name="Tomsovsky M."/>
            <person name="Tulloss R.E."/>
            <person name="Uehling J."/>
            <person name="Grigoriev I.V."/>
            <person name="Vagvolgyi C."/>
            <person name="Papp T."/>
            <person name="Martin F.M."/>
            <person name="Miettinen O."/>
            <person name="Hibbett D.S."/>
            <person name="Nagy L.G."/>
        </authorList>
    </citation>
    <scope>NUCLEOTIDE SEQUENCE [LARGE SCALE GENOMIC DNA]</scope>
    <source>
        <strain evidence="14 15">CBS 166.37</strain>
    </source>
</reference>
<dbReference type="EMBL" id="ML213592">
    <property type="protein sequence ID" value="TFK42519.1"/>
    <property type="molecule type" value="Genomic_DNA"/>
</dbReference>
<dbReference type="GO" id="GO:0000045">
    <property type="term" value="P:autophagosome assembly"/>
    <property type="evidence" value="ECO:0007669"/>
    <property type="project" value="TreeGrafter"/>
</dbReference>
<evidence type="ECO:0000313" key="14">
    <source>
        <dbReference type="EMBL" id="TFK42519.1"/>
    </source>
</evidence>
<dbReference type="GO" id="GO:0006869">
    <property type="term" value="P:lipid transport"/>
    <property type="evidence" value="ECO:0007669"/>
    <property type="project" value="UniProtKB-KW"/>
</dbReference>
<comment type="catalytic activity">
    <reaction evidence="11">
        <text>a 1,2-diacyl-sn-glycero-3-phosphoethanolamine(in) = a 1,2-diacyl-sn-glycero-3-phosphoethanolamine(out)</text>
        <dbReference type="Rhea" id="RHEA:38895"/>
        <dbReference type="ChEBI" id="CHEBI:64612"/>
    </reaction>
</comment>
<feature type="region of interest" description="Disordered" evidence="13">
    <location>
        <begin position="294"/>
        <end position="361"/>
    </location>
</feature>
<dbReference type="OrthoDB" id="18982at2759"/>
<evidence type="ECO:0000256" key="3">
    <source>
        <dbReference type="ARBA" id="ARBA00009714"/>
    </source>
</evidence>
<dbReference type="PANTHER" id="PTHR13190">
    <property type="entry name" value="AUTOPHAGY-RELATED 2, ISOFORM A"/>
    <property type="match status" value="1"/>
</dbReference>
<evidence type="ECO:0000256" key="9">
    <source>
        <dbReference type="ARBA" id="ARBA00023136"/>
    </source>
</evidence>
<dbReference type="PANTHER" id="PTHR13190:SF1">
    <property type="entry name" value="AUTOPHAGY-RELATED 2, ISOFORM A"/>
    <property type="match status" value="1"/>
</dbReference>